<evidence type="ECO:0000313" key="19">
    <source>
        <dbReference type="Proteomes" id="UP000194945"/>
    </source>
</evidence>
<dbReference type="GO" id="GO:0009252">
    <property type="term" value="P:peptidoglycan biosynthetic process"/>
    <property type="evidence" value="ECO:0007669"/>
    <property type="project" value="UniProtKB-KW"/>
</dbReference>
<dbReference type="PANTHER" id="PTHR30474:SF2">
    <property type="entry name" value="PEPTIDOGLYCAN GLYCOSYLTRANSFERASE FTSW-RELATED"/>
    <property type="match status" value="1"/>
</dbReference>
<evidence type="ECO:0000256" key="4">
    <source>
        <dbReference type="ARBA" id="ARBA00022692"/>
    </source>
</evidence>
<dbReference type="AlphaFoldDB" id="A0A242Z0V9"/>
<feature type="transmembrane region" description="Helical" evidence="17">
    <location>
        <begin position="307"/>
        <end position="332"/>
    </location>
</feature>
<dbReference type="GO" id="GO:0008955">
    <property type="term" value="F:peptidoglycan glycosyltransferase activity"/>
    <property type="evidence" value="ECO:0007669"/>
    <property type="project" value="UniProtKB-EC"/>
</dbReference>
<comment type="function">
    <text evidence="16">Peptidoglycan polymerase that is essential for cell division.</text>
</comment>
<keyword evidence="18" id="KW-0131">Cell cycle</keyword>
<keyword evidence="3" id="KW-0808">Transferase</keyword>
<feature type="transmembrane region" description="Helical" evidence="17">
    <location>
        <begin position="275"/>
        <end position="295"/>
    </location>
</feature>
<dbReference type="GO" id="GO:0015648">
    <property type="term" value="F:lipid-linked peptidoglycan transporter activity"/>
    <property type="evidence" value="ECO:0007669"/>
    <property type="project" value="TreeGrafter"/>
</dbReference>
<keyword evidence="7 17" id="KW-1133">Transmembrane helix</keyword>
<evidence type="ECO:0000256" key="11">
    <source>
        <dbReference type="ARBA" id="ARBA00038053"/>
    </source>
</evidence>
<evidence type="ECO:0000256" key="8">
    <source>
        <dbReference type="ARBA" id="ARBA00023136"/>
    </source>
</evidence>
<name>A0A242Z0V9_9BACI</name>
<keyword evidence="18" id="KW-0132">Cell division</keyword>
<dbReference type="Pfam" id="PF01098">
    <property type="entry name" value="FTSW_RODA_SPOVE"/>
    <property type="match status" value="1"/>
</dbReference>
<evidence type="ECO:0000256" key="6">
    <source>
        <dbReference type="ARBA" id="ARBA00022984"/>
    </source>
</evidence>
<keyword evidence="6" id="KW-0573">Peptidoglycan synthesis</keyword>
<dbReference type="EC" id="2.4.99.28" evidence="14"/>
<reference evidence="18 19" key="1">
    <citation type="submission" date="2016-10" db="EMBL/GenBank/DDBJ databases">
        <title>Comparative genomics of Bacillus thuringiensis reveals a path to pathogens against multiple invertebrate hosts.</title>
        <authorList>
            <person name="Zheng J."/>
            <person name="Gao Q."/>
            <person name="Liu H."/>
            <person name="Peng D."/>
            <person name="Ruan L."/>
            <person name="Sun M."/>
        </authorList>
    </citation>
    <scope>NUCLEOTIDE SEQUENCE [LARGE SCALE GENOMIC DNA]</scope>
    <source>
        <strain evidence="18">BGSC 4BK1</strain>
    </source>
</reference>
<accession>A0A242Z0V9</accession>
<organism evidence="18 19">
    <name type="scientific">Bacillus wiedmannii</name>
    <dbReference type="NCBI Taxonomy" id="1890302"/>
    <lineage>
        <taxon>Bacteria</taxon>
        <taxon>Bacillati</taxon>
        <taxon>Bacillota</taxon>
        <taxon>Bacilli</taxon>
        <taxon>Bacillales</taxon>
        <taxon>Bacillaceae</taxon>
        <taxon>Bacillus</taxon>
        <taxon>Bacillus cereus group</taxon>
    </lineage>
</organism>
<dbReference type="RefSeq" id="WP_088093277.1">
    <property type="nucleotide sequence ID" value="NZ_JARMNH010000157.1"/>
</dbReference>
<evidence type="ECO:0000256" key="7">
    <source>
        <dbReference type="ARBA" id="ARBA00022989"/>
    </source>
</evidence>
<proteinExistence type="inferred from homology"/>
<feature type="transmembrane region" description="Helical" evidence="17">
    <location>
        <begin position="49"/>
        <end position="68"/>
    </location>
</feature>
<evidence type="ECO:0000256" key="9">
    <source>
        <dbReference type="ARBA" id="ARBA00032370"/>
    </source>
</evidence>
<evidence type="ECO:0000256" key="3">
    <source>
        <dbReference type="ARBA" id="ARBA00022679"/>
    </source>
</evidence>
<dbReference type="GO" id="GO:0008360">
    <property type="term" value="P:regulation of cell shape"/>
    <property type="evidence" value="ECO:0007669"/>
    <property type="project" value="UniProtKB-KW"/>
</dbReference>
<evidence type="ECO:0000256" key="1">
    <source>
        <dbReference type="ARBA" id="ARBA00004141"/>
    </source>
</evidence>
<dbReference type="PANTHER" id="PTHR30474">
    <property type="entry name" value="CELL CYCLE PROTEIN"/>
    <property type="match status" value="1"/>
</dbReference>
<feature type="transmembrane region" description="Helical" evidence="17">
    <location>
        <begin position="344"/>
        <end position="365"/>
    </location>
</feature>
<comment type="catalytic activity">
    <reaction evidence="15">
        <text>[GlcNAc-(1-&gt;4)-Mur2Ac(oyl-L-Ala-gamma-D-Glu-L-Lys-D-Ala-D-Ala)](n)-di-trans,octa-cis-undecaprenyl diphosphate + beta-D-GlcNAc-(1-&gt;4)-Mur2Ac(oyl-L-Ala-gamma-D-Glu-L-Lys-D-Ala-D-Ala)-di-trans,octa-cis-undecaprenyl diphosphate = [GlcNAc-(1-&gt;4)-Mur2Ac(oyl-L-Ala-gamma-D-Glu-L-Lys-D-Ala-D-Ala)](n+1)-di-trans,octa-cis-undecaprenyl diphosphate + di-trans,octa-cis-undecaprenyl diphosphate + H(+)</text>
        <dbReference type="Rhea" id="RHEA:23708"/>
        <dbReference type="Rhea" id="RHEA-COMP:9602"/>
        <dbReference type="Rhea" id="RHEA-COMP:9603"/>
        <dbReference type="ChEBI" id="CHEBI:15378"/>
        <dbReference type="ChEBI" id="CHEBI:58405"/>
        <dbReference type="ChEBI" id="CHEBI:60033"/>
        <dbReference type="ChEBI" id="CHEBI:78435"/>
        <dbReference type="EC" id="2.4.99.28"/>
    </reaction>
</comment>
<evidence type="ECO:0000313" key="18">
    <source>
        <dbReference type="EMBL" id="OTX86094.1"/>
    </source>
</evidence>
<dbReference type="InterPro" id="IPR001182">
    <property type="entry name" value="FtsW/RodA"/>
</dbReference>
<evidence type="ECO:0000256" key="12">
    <source>
        <dbReference type="ARBA" id="ARBA00041185"/>
    </source>
</evidence>
<evidence type="ECO:0000256" key="16">
    <source>
        <dbReference type="ARBA" id="ARBA00049966"/>
    </source>
</evidence>
<feature type="transmembrane region" description="Helical" evidence="17">
    <location>
        <begin position="161"/>
        <end position="181"/>
    </location>
</feature>
<comment type="subcellular location">
    <subcellularLocation>
        <location evidence="1">Membrane</location>
        <topology evidence="1">Multi-pass membrane protein</topology>
    </subcellularLocation>
</comment>
<dbReference type="GO" id="GO:0051301">
    <property type="term" value="P:cell division"/>
    <property type="evidence" value="ECO:0007669"/>
    <property type="project" value="UniProtKB-KW"/>
</dbReference>
<dbReference type="Proteomes" id="UP000194945">
    <property type="component" value="Unassembled WGS sequence"/>
</dbReference>
<keyword evidence="4 17" id="KW-0812">Transmembrane</keyword>
<dbReference type="EMBL" id="NFDE01000059">
    <property type="protein sequence ID" value="OTX86094.1"/>
    <property type="molecule type" value="Genomic_DNA"/>
</dbReference>
<dbReference type="GO" id="GO:0032153">
    <property type="term" value="C:cell division site"/>
    <property type="evidence" value="ECO:0007669"/>
    <property type="project" value="TreeGrafter"/>
</dbReference>
<comment type="caution">
    <text evidence="18">The sequence shown here is derived from an EMBL/GenBank/DDBJ whole genome shotgun (WGS) entry which is preliminary data.</text>
</comment>
<feature type="transmembrane region" description="Helical" evidence="17">
    <location>
        <begin position="188"/>
        <end position="207"/>
    </location>
</feature>
<feature type="transmembrane region" description="Helical" evidence="17">
    <location>
        <begin position="75"/>
        <end position="93"/>
    </location>
</feature>
<evidence type="ECO:0000256" key="10">
    <source>
        <dbReference type="ARBA" id="ARBA00033270"/>
    </source>
</evidence>
<comment type="similarity">
    <text evidence="11">Belongs to the SEDS family. FtsW subfamily.</text>
</comment>
<protein>
    <recommendedName>
        <fullName evidence="12">Probable peptidoglycan glycosyltransferase FtsW</fullName>
        <ecNumber evidence="14">2.4.99.28</ecNumber>
    </recommendedName>
    <alternativeName>
        <fullName evidence="13">Cell division protein FtsW</fullName>
    </alternativeName>
    <alternativeName>
        <fullName evidence="10">Cell wall polymerase</fullName>
    </alternativeName>
    <alternativeName>
        <fullName evidence="9">Peptidoglycan polymerase</fullName>
    </alternativeName>
</protein>
<gene>
    <name evidence="18" type="ORF">BK730_22255</name>
</gene>
<sequence length="386" mass="42330">MKKIIKLDYLLLLPLFITCTLDIIMMYSANSIVAVQHYGYNSRHFVDSQLTKLFSGTIGLIVCVILPYEIWKKRIVSICIMIGGIFLLIMVLWKGKVVNNAQSWIFGIQPAEFLKLGTILVTARFFALRQGSAKQIWIGGGKLLFFLATIFFLIYKQPNLGSALLILGIVFSIFLCSGININLLIKRTIIGAIFWLPILYFLIQFSLSDVQKTRITTIINPFGDAQGNGYQLVNSFIAIGSGGIIGRGFGNSIQKTGYLPEPHTDFIMAIVSEELGFIGVFIIMAGVLAIVLRSLKIAQLCEDPFGSFIAIGIGCMIGLQSVVNLGGITGILPLTGTPFPFVSFGGSSLMVNLIAIGILLNISIFNKIKFINYNICFSICCSIFNG</sequence>
<keyword evidence="5" id="KW-0133">Cell shape</keyword>
<feature type="transmembrane region" description="Helical" evidence="17">
    <location>
        <begin position="7"/>
        <end position="29"/>
    </location>
</feature>
<evidence type="ECO:0000256" key="17">
    <source>
        <dbReference type="SAM" id="Phobius"/>
    </source>
</evidence>
<evidence type="ECO:0000256" key="13">
    <source>
        <dbReference type="ARBA" id="ARBA00041418"/>
    </source>
</evidence>
<evidence type="ECO:0000256" key="14">
    <source>
        <dbReference type="ARBA" id="ARBA00044770"/>
    </source>
</evidence>
<keyword evidence="2" id="KW-0328">Glycosyltransferase</keyword>
<evidence type="ECO:0000256" key="2">
    <source>
        <dbReference type="ARBA" id="ARBA00022676"/>
    </source>
</evidence>
<evidence type="ECO:0000256" key="15">
    <source>
        <dbReference type="ARBA" id="ARBA00049902"/>
    </source>
</evidence>
<keyword evidence="8 17" id="KW-0472">Membrane</keyword>
<feature type="transmembrane region" description="Helical" evidence="17">
    <location>
        <begin position="136"/>
        <end position="155"/>
    </location>
</feature>
<dbReference type="GO" id="GO:0005886">
    <property type="term" value="C:plasma membrane"/>
    <property type="evidence" value="ECO:0007669"/>
    <property type="project" value="TreeGrafter"/>
</dbReference>
<evidence type="ECO:0000256" key="5">
    <source>
        <dbReference type="ARBA" id="ARBA00022960"/>
    </source>
</evidence>